<comment type="cofactor">
    <cofactor evidence="1">
        <name>Mg(2+)</name>
        <dbReference type="ChEBI" id="CHEBI:18420"/>
    </cofactor>
</comment>
<dbReference type="InterPro" id="IPR032828">
    <property type="entry name" value="PolyA_RNA-bd"/>
</dbReference>
<dbReference type="PANTHER" id="PTHR46173">
    <property type="entry name" value="CCA TRNA NUCLEOTIDYLTRANSFERASE 1, MITOCHONDRIAL"/>
    <property type="match status" value="1"/>
</dbReference>
<dbReference type="CDD" id="cd05398">
    <property type="entry name" value="NT_ClassII-CCAase"/>
    <property type="match status" value="1"/>
</dbReference>
<evidence type="ECO:0000256" key="3">
    <source>
        <dbReference type="ARBA" id="ARBA00022695"/>
    </source>
</evidence>
<gene>
    <name evidence="9" type="ORF">KUH32_06695</name>
</gene>
<proteinExistence type="inferred from homology"/>
<organism evidence="9 10">
    <name type="scientific">Thalassococcus arenae</name>
    <dbReference type="NCBI Taxonomy" id="2851652"/>
    <lineage>
        <taxon>Bacteria</taxon>
        <taxon>Pseudomonadati</taxon>
        <taxon>Pseudomonadota</taxon>
        <taxon>Alphaproteobacteria</taxon>
        <taxon>Rhodobacterales</taxon>
        <taxon>Roseobacteraceae</taxon>
        <taxon>Thalassococcus</taxon>
    </lineage>
</organism>
<dbReference type="Proteomes" id="UP001166293">
    <property type="component" value="Unassembled WGS sequence"/>
</dbReference>
<accession>A0ABS6N779</accession>
<keyword evidence="10" id="KW-1185">Reference proteome</keyword>
<keyword evidence="6" id="KW-0808">Transferase</keyword>
<evidence type="ECO:0000256" key="1">
    <source>
        <dbReference type="ARBA" id="ARBA00001946"/>
    </source>
</evidence>
<dbReference type="InterPro" id="IPR050264">
    <property type="entry name" value="Bact_CCA-adding_enz_type3_sf"/>
</dbReference>
<dbReference type="PANTHER" id="PTHR46173:SF1">
    <property type="entry name" value="CCA TRNA NUCLEOTIDYLTRANSFERASE 1, MITOCHONDRIAL"/>
    <property type="match status" value="1"/>
</dbReference>
<protein>
    <submittedName>
        <fullName evidence="9">CCA tRNA nucleotidyltransferase</fullName>
    </submittedName>
</protein>
<keyword evidence="4" id="KW-0479">Metal-binding</keyword>
<sequence length="392" mass="41422">MTRVTGDWLTRPATQRVMRLLTDAGHQAYAVGGCVRNALLGVAVADVDLSTDARPETVLALAKNAGLKAVPTGIDHGTVTVVSQGEGYEITTFRADVETDGRRAVVAFADDIRQDAVRRDFTMNALYAAADGTLVDPLGGLPDLQARIVRFIEDPTQRIREDYLRILRFFRFTAWYGDPEQGLDAEALAAIAANLDGLTGLSRERVGAEITKLLGAPDPAPAVAAMAQAGVLAVVLPGSDHKTLAPLVHLEARLGLQADAIRRLATTGFADGAGLRLSRAKQSRLTRLHDLVSDTAGLAEIAWRHGADTARDVLALRCAALGHEPGKADETAIADGAAARFPVTARDLMPGLQGAELGAALKEMERRWIASGFSLGRADLLTGRGDSGGDLG</sequence>
<name>A0ABS6N779_9RHOB</name>
<comment type="caution">
    <text evidence="9">The sequence shown here is derived from an EMBL/GenBank/DDBJ whole genome shotgun (WGS) entry which is preliminary data.</text>
</comment>
<evidence type="ECO:0000256" key="2">
    <source>
        <dbReference type="ARBA" id="ARBA00022694"/>
    </source>
</evidence>
<evidence type="ECO:0000259" key="7">
    <source>
        <dbReference type="Pfam" id="PF01743"/>
    </source>
</evidence>
<evidence type="ECO:0000259" key="8">
    <source>
        <dbReference type="Pfam" id="PF12627"/>
    </source>
</evidence>
<dbReference type="RefSeq" id="WP_217777262.1">
    <property type="nucleotide sequence ID" value="NZ_JAHRWL010000001.1"/>
</dbReference>
<keyword evidence="3" id="KW-0548">Nucleotidyltransferase</keyword>
<evidence type="ECO:0000256" key="4">
    <source>
        <dbReference type="ARBA" id="ARBA00022723"/>
    </source>
</evidence>
<evidence type="ECO:0000256" key="5">
    <source>
        <dbReference type="ARBA" id="ARBA00022842"/>
    </source>
</evidence>
<dbReference type="InterPro" id="IPR002646">
    <property type="entry name" value="PolA_pol_head_dom"/>
</dbReference>
<feature type="domain" description="Poly A polymerase head" evidence="7">
    <location>
        <begin position="28"/>
        <end position="150"/>
    </location>
</feature>
<comment type="similarity">
    <text evidence="6">Belongs to the tRNA nucleotidyltransferase/poly(A) polymerase family.</text>
</comment>
<reference evidence="9" key="1">
    <citation type="submission" date="2021-06" db="EMBL/GenBank/DDBJ databases">
        <title>Thalassococcus sp. CAU 1522 isolated from sea sand, Republic of Korea.</title>
        <authorList>
            <person name="Kim W."/>
        </authorList>
    </citation>
    <scope>NUCLEOTIDE SEQUENCE</scope>
    <source>
        <strain evidence="9">CAU 1522</strain>
    </source>
</reference>
<dbReference type="EMBL" id="JAHRWL010000001">
    <property type="protein sequence ID" value="MBV2359454.1"/>
    <property type="molecule type" value="Genomic_DNA"/>
</dbReference>
<dbReference type="Pfam" id="PF12627">
    <property type="entry name" value="PolyA_pol_RNAbd"/>
    <property type="match status" value="1"/>
</dbReference>
<evidence type="ECO:0000256" key="6">
    <source>
        <dbReference type="RuleBase" id="RU003953"/>
    </source>
</evidence>
<evidence type="ECO:0000313" key="9">
    <source>
        <dbReference type="EMBL" id="MBV2359454.1"/>
    </source>
</evidence>
<keyword evidence="5" id="KW-0460">Magnesium</keyword>
<feature type="domain" description="tRNA nucleotidyltransferase/poly(A) polymerase RNA and SrmB- binding" evidence="8">
    <location>
        <begin position="183"/>
        <end position="239"/>
    </location>
</feature>
<keyword evidence="6" id="KW-0694">RNA-binding</keyword>
<evidence type="ECO:0000313" key="10">
    <source>
        <dbReference type="Proteomes" id="UP001166293"/>
    </source>
</evidence>
<keyword evidence="2" id="KW-0819">tRNA processing</keyword>
<dbReference type="PROSITE" id="PS51257">
    <property type="entry name" value="PROKAR_LIPOPROTEIN"/>
    <property type="match status" value="1"/>
</dbReference>
<dbReference type="Pfam" id="PF01743">
    <property type="entry name" value="PolyA_pol"/>
    <property type="match status" value="1"/>
</dbReference>